<name>A0A226DF36_FOLCA</name>
<dbReference type="Gene3D" id="3.40.50.1820">
    <property type="entry name" value="alpha/beta hydrolase"/>
    <property type="match status" value="1"/>
</dbReference>
<evidence type="ECO:0000256" key="3">
    <source>
        <dbReference type="ARBA" id="ARBA00022525"/>
    </source>
</evidence>
<keyword evidence="8" id="KW-1185">Reference proteome</keyword>
<reference evidence="7 8" key="1">
    <citation type="submission" date="2015-12" db="EMBL/GenBank/DDBJ databases">
        <title>The genome of Folsomia candida.</title>
        <authorList>
            <person name="Faddeeva A."/>
            <person name="Derks M.F."/>
            <person name="Anvar Y."/>
            <person name="Smit S."/>
            <person name="Van Straalen N."/>
            <person name="Roelofs D."/>
        </authorList>
    </citation>
    <scope>NUCLEOTIDE SEQUENCE [LARGE SCALE GENOMIC DNA]</scope>
    <source>
        <strain evidence="7 8">VU population</strain>
        <tissue evidence="7">Whole body</tissue>
    </source>
</reference>
<comment type="similarity">
    <text evidence="2 4">Belongs to the AB hydrolase superfamily. Lipase family.</text>
</comment>
<comment type="subcellular location">
    <subcellularLocation>
        <location evidence="1">Secreted</location>
    </subcellularLocation>
</comment>
<dbReference type="GO" id="GO:0016298">
    <property type="term" value="F:lipase activity"/>
    <property type="evidence" value="ECO:0007669"/>
    <property type="project" value="InterPro"/>
</dbReference>
<keyword evidence="3" id="KW-0964">Secreted</keyword>
<dbReference type="PANTHER" id="PTHR11610:SF190">
    <property type="entry name" value="VITELLOGENIN-3-LIKE PROTEIN"/>
    <property type="match status" value="1"/>
</dbReference>
<comment type="caution">
    <text evidence="7">The sequence shown here is derived from an EMBL/GenBank/DDBJ whole genome shotgun (WGS) entry which is preliminary data.</text>
</comment>
<evidence type="ECO:0000313" key="7">
    <source>
        <dbReference type="EMBL" id="OXA44185.1"/>
    </source>
</evidence>
<dbReference type="AlphaFoldDB" id="A0A226DF36"/>
<dbReference type="PANTHER" id="PTHR11610">
    <property type="entry name" value="LIPASE"/>
    <property type="match status" value="1"/>
</dbReference>
<dbReference type="GO" id="GO:0016042">
    <property type="term" value="P:lipid catabolic process"/>
    <property type="evidence" value="ECO:0007669"/>
    <property type="project" value="TreeGrafter"/>
</dbReference>
<gene>
    <name evidence="7" type="ORF">Fcan01_21090</name>
</gene>
<dbReference type="SUPFAM" id="SSF53474">
    <property type="entry name" value="alpha/beta-Hydrolases"/>
    <property type="match status" value="1"/>
</dbReference>
<evidence type="ECO:0000256" key="2">
    <source>
        <dbReference type="ARBA" id="ARBA00010701"/>
    </source>
</evidence>
<dbReference type="OMA" id="DNERIDP"/>
<dbReference type="Pfam" id="PF00151">
    <property type="entry name" value="Lipase"/>
    <property type="match status" value="1"/>
</dbReference>
<feature type="signal peptide" evidence="5">
    <location>
        <begin position="1"/>
        <end position="19"/>
    </location>
</feature>
<sequence length="343" mass="36914">MALLRTKLMILLLVGTSVASPFLPTKTGGQSPEVFWVQNDRGVVVPALLHGLPENYSPQGIAEDVQFHLYNSKTPSSSVEIMPGCTNNCLASLVRGAPVVILAHGFSSDHLGGFGTGLRENFEQAPETMNLIFINWGKLAAAPWYELAANSVEPVGKWTGMLIDFIVSSGAAPLSDFVFAGHSLGSHVANFIAHNITSGQLPVIHALDPALPLFGERTDDKRIDPSDAAFVNVIHTASGTLLDGGLAFTEPRGDVDFYPNTGKNQPGCGTDYFGACSHSRAHEYFGESVHRRNSFNGCVCTSYEDFVNTCDCTSRVPMGWATPRATRGIYYLTTRASKPFGLD</sequence>
<evidence type="ECO:0000256" key="1">
    <source>
        <dbReference type="ARBA" id="ARBA00004613"/>
    </source>
</evidence>
<accession>A0A226DF36</accession>
<evidence type="ECO:0000256" key="4">
    <source>
        <dbReference type="RuleBase" id="RU004262"/>
    </source>
</evidence>
<dbReference type="Proteomes" id="UP000198287">
    <property type="component" value="Unassembled WGS sequence"/>
</dbReference>
<organism evidence="7 8">
    <name type="scientific">Folsomia candida</name>
    <name type="common">Springtail</name>
    <dbReference type="NCBI Taxonomy" id="158441"/>
    <lineage>
        <taxon>Eukaryota</taxon>
        <taxon>Metazoa</taxon>
        <taxon>Ecdysozoa</taxon>
        <taxon>Arthropoda</taxon>
        <taxon>Hexapoda</taxon>
        <taxon>Collembola</taxon>
        <taxon>Entomobryomorpha</taxon>
        <taxon>Isotomoidea</taxon>
        <taxon>Isotomidae</taxon>
        <taxon>Proisotominae</taxon>
        <taxon>Folsomia</taxon>
    </lineage>
</organism>
<dbReference type="GO" id="GO:0005615">
    <property type="term" value="C:extracellular space"/>
    <property type="evidence" value="ECO:0007669"/>
    <property type="project" value="TreeGrafter"/>
</dbReference>
<proteinExistence type="inferred from homology"/>
<feature type="domain" description="Lipase" evidence="6">
    <location>
        <begin position="63"/>
        <end position="340"/>
    </location>
</feature>
<dbReference type="EMBL" id="LNIX01000020">
    <property type="protein sequence ID" value="OXA44185.1"/>
    <property type="molecule type" value="Genomic_DNA"/>
</dbReference>
<dbReference type="InterPro" id="IPR000734">
    <property type="entry name" value="TAG_lipase"/>
</dbReference>
<dbReference type="STRING" id="158441.A0A226DF36"/>
<dbReference type="InterPro" id="IPR013818">
    <property type="entry name" value="Lipase"/>
</dbReference>
<keyword evidence="5" id="KW-0732">Signal</keyword>
<feature type="chain" id="PRO_5012895107" evidence="5">
    <location>
        <begin position="20"/>
        <end position="343"/>
    </location>
</feature>
<dbReference type="InterPro" id="IPR029058">
    <property type="entry name" value="AB_hydrolase_fold"/>
</dbReference>
<evidence type="ECO:0000256" key="5">
    <source>
        <dbReference type="SAM" id="SignalP"/>
    </source>
</evidence>
<protein>
    <submittedName>
        <fullName evidence="7">Pancreatic triacylglycerol lipase</fullName>
    </submittedName>
</protein>
<evidence type="ECO:0000313" key="8">
    <source>
        <dbReference type="Proteomes" id="UP000198287"/>
    </source>
</evidence>
<dbReference type="OrthoDB" id="199913at2759"/>
<evidence type="ECO:0000259" key="6">
    <source>
        <dbReference type="Pfam" id="PF00151"/>
    </source>
</evidence>